<evidence type="ECO:0000313" key="2">
    <source>
        <dbReference type="Proteomes" id="UP000814367"/>
    </source>
</evidence>
<evidence type="ECO:0008006" key="3">
    <source>
        <dbReference type="Google" id="ProtNLM"/>
    </source>
</evidence>
<keyword evidence="2" id="KW-1185">Reference proteome</keyword>
<proteinExistence type="predicted"/>
<dbReference type="Proteomes" id="UP000814367">
    <property type="component" value="Unassembled WGS sequence"/>
</dbReference>
<protein>
    <recommendedName>
        <fullName evidence="3">Nitrogen fixation protein NifR</fullName>
    </recommendedName>
</protein>
<sequence length="50" mass="5313">MCFGKPINGVPKAGLSAEGTQHREIGIPISANNASWANAHDSTKFGKQFK</sequence>
<name>A0ABS9NDS9_STAWA</name>
<dbReference type="EMBL" id="JAANHJ010000001">
    <property type="protein sequence ID" value="MCG6224912.1"/>
    <property type="molecule type" value="Genomic_DNA"/>
</dbReference>
<evidence type="ECO:0000313" key="1">
    <source>
        <dbReference type="EMBL" id="MCG6224912.1"/>
    </source>
</evidence>
<gene>
    <name evidence="1" type="ORF">G8J23_02625</name>
</gene>
<organism evidence="1 2">
    <name type="scientific">Staphylococcus warneri</name>
    <dbReference type="NCBI Taxonomy" id="1292"/>
    <lineage>
        <taxon>Bacteria</taxon>
        <taxon>Bacillati</taxon>
        <taxon>Bacillota</taxon>
        <taxon>Bacilli</taxon>
        <taxon>Bacillales</taxon>
        <taxon>Staphylococcaceae</taxon>
        <taxon>Staphylococcus</taxon>
    </lineage>
</organism>
<accession>A0ABS9NDS9</accession>
<comment type="caution">
    <text evidence="1">The sequence shown here is derived from an EMBL/GenBank/DDBJ whole genome shotgun (WGS) entry which is preliminary data.</text>
</comment>
<reference evidence="1 2" key="1">
    <citation type="submission" date="2020-03" db="EMBL/GenBank/DDBJ databases">
        <title>Comparative genetics of Staphylococcus warneri persistents from caprine mastitis.</title>
        <authorList>
            <person name="Franca C.A."/>
            <person name="Rosa D.S."/>
            <person name="Silva A."/>
            <person name="Rodrigues D.L.N."/>
            <person name="Santos R.G."/>
            <person name="Castillo R.E.H."/>
            <person name="Moreira M.A.S."/>
            <person name="Lima M.C."/>
            <person name="Gouveia G.V."/>
            <person name="Gouveia J.J.S."/>
            <person name="Souza R.F.S."/>
            <person name="Bertram B."/>
            <person name="Azevedo V."/>
            <person name="Costa M."/>
        </authorList>
    </citation>
    <scope>NUCLEOTIDE SEQUENCE [LARGE SCALE GENOMIC DNA]</scope>
    <source>
        <strain evidence="1 2">Cap 9.2</strain>
    </source>
</reference>
<dbReference type="RefSeq" id="WP_002467133.1">
    <property type="nucleotide sequence ID" value="NZ_CABMFV010000002.1"/>
</dbReference>